<feature type="region of interest" description="Disordered" evidence="1">
    <location>
        <begin position="1"/>
        <end position="32"/>
    </location>
</feature>
<accession>A0A4Y3VSG7</accession>
<keyword evidence="2" id="KW-0472">Membrane</keyword>
<reference evidence="3 4" key="1">
    <citation type="submission" date="2019-06" db="EMBL/GenBank/DDBJ databases">
        <title>Whole genome shotgun sequence of Streptomyces spinoverrucosus NBRC 14228.</title>
        <authorList>
            <person name="Hosoyama A."/>
            <person name="Uohara A."/>
            <person name="Ohji S."/>
            <person name="Ichikawa N."/>
        </authorList>
    </citation>
    <scope>NUCLEOTIDE SEQUENCE [LARGE SCALE GENOMIC DNA]</scope>
    <source>
        <strain evidence="3 4">NBRC 14228</strain>
    </source>
</reference>
<comment type="caution">
    <text evidence="3">The sequence shown here is derived from an EMBL/GenBank/DDBJ whole genome shotgun (WGS) entry which is preliminary data.</text>
</comment>
<sequence>MENEPEGRPRSTEGTRTTDSPTALSDSGAAPGAPRWVKVSGIVALAVVVLFLVLHLTGSGMGPGMHGGH</sequence>
<feature type="compositionally biased region" description="Basic and acidic residues" evidence="1">
    <location>
        <begin position="1"/>
        <end position="13"/>
    </location>
</feature>
<protein>
    <submittedName>
        <fullName evidence="3">Uncharacterized protein</fullName>
    </submittedName>
</protein>
<evidence type="ECO:0000313" key="3">
    <source>
        <dbReference type="EMBL" id="GEC08600.1"/>
    </source>
</evidence>
<feature type="transmembrane region" description="Helical" evidence="2">
    <location>
        <begin position="36"/>
        <end position="56"/>
    </location>
</feature>
<evidence type="ECO:0000256" key="2">
    <source>
        <dbReference type="SAM" id="Phobius"/>
    </source>
</evidence>
<dbReference type="AlphaFoldDB" id="A0A4Y3VSG7"/>
<evidence type="ECO:0000313" key="4">
    <source>
        <dbReference type="Proteomes" id="UP000317881"/>
    </source>
</evidence>
<dbReference type="Proteomes" id="UP000317881">
    <property type="component" value="Unassembled WGS sequence"/>
</dbReference>
<keyword evidence="2" id="KW-1133">Transmembrane helix</keyword>
<dbReference type="RefSeq" id="WP_141313324.1">
    <property type="nucleotide sequence ID" value="NZ_BJND01000055.1"/>
</dbReference>
<feature type="compositionally biased region" description="Polar residues" evidence="1">
    <location>
        <begin position="14"/>
        <end position="25"/>
    </location>
</feature>
<name>A0A4Y3VSG7_9ACTN</name>
<keyword evidence="2" id="KW-0812">Transmembrane</keyword>
<organism evidence="3 4">
    <name type="scientific">Streptomyces spinoverrucosus</name>
    <dbReference type="NCBI Taxonomy" id="284043"/>
    <lineage>
        <taxon>Bacteria</taxon>
        <taxon>Bacillati</taxon>
        <taxon>Actinomycetota</taxon>
        <taxon>Actinomycetes</taxon>
        <taxon>Kitasatosporales</taxon>
        <taxon>Streptomycetaceae</taxon>
        <taxon>Streptomyces</taxon>
    </lineage>
</organism>
<dbReference type="EMBL" id="BJND01000055">
    <property type="protein sequence ID" value="GEC08600.1"/>
    <property type="molecule type" value="Genomic_DNA"/>
</dbReference>
<proteinExistence type="predicted"/>
<keyword evidence="4" id="KW-1185">Reference proteome</keyword>
<evidence type="ECO:0000256" key="1">
    <source>
        <dbReference type="SAM" id="MobiDB-lite"/>
    </source>
</evidence>
<gene>
    <name evidence="3" type="ORF">SSP24_62550</name>
</gene>